<feature type="domain" description="Glycosyltransferase 2-like" evidence="1">
    <location>
        <begin position="7"/>
        <end position="152"/>
    </location>
</feature>
<keyword evidence="3" id="KW-1185">Reference proteome</keyword>
<organism evidence="2 3">
    <name type="scientific">Clostridium boliviensis</name>
    <dbReference type="NCBI Taxonomy" id="318465"/>
    <lineage>
        <taxon>Bacteria</taxon>
        <taxon>Bacillati</taxon>
        <taxon>Bacillota</taxon>
        <taxon>Clostridia</taxon>
        <taxon>Eubacteriales</taxon>
        <taxon>Clostridiaceae</taxon>
        <taxon>Clostridium</taxon>
    </lineage>
</organism>
<accession>A0ABU4GPX4</accession>
<protein>
    <submittedName>
        <fullName evidence="2">Glycosyltransferase</fullName>
        <ecNumber evidence="2">2.4.-.-</ecNumber>
    </submittedName>
</protein>
<keyword evidence="2" id="KW-0328">Glycosyltransferase</keyword>
<evidence type="ECO:0000313" key="2">
    <source>
        <dbReference type="EMBL" id="MDW2799675.1"/>
    </source>
</evidence>
<gene>
    <name evidence="2" type="ORF">RZO55_19040</name>
</gene>
<comment type="caution">
    <text evidence="2">The sequence shown here is derived from an EMBL/GenBank/DDBJ whole genome shotgun (WGS) entry which is preliminary data.</text>
</comment>
<keyword evidence="2" id="KW-0808">Transferase</keyword>
<proteinExistence type="predicted"/>
<dbReference type="EMBL" id="JAWONS010000280">
    <property type="protein sequence ID" value="MDW2799675.1"/>
    <property type="molecule type" value="Genomic_DNA"/>
</dbReference>
<name>A0ABU4GPX4_9CLOT</name>
<sequence>MKQKCIVFLPVYNGSRYIKETIDSVINQDYKNLELVITDDKSTDKSITILEKYVSQYPGKITLIKNEHNLGVGSTLYNSYKKYYSNAGYFAMIGHDDVWEPGFLSSQILALNNDNAIVSFSEVNYINGAGKAINNDNLFFHKKLDKMTQQQLFQQLISRNFLCAPSSVVNLNLCDPEELIEFWGYNNDTLQDYEMWLNLSLKGKFIYNNKTSISYRIHESNLSDESKNILISKLEYYATLQRVFFSEGFWGFLKDCNDKYYFIDKVIDNLKINLAYSNPCKLLLFNLCSNLLNRGYEDNLIKDTYYFLYMDCGVIMKCLKEGRDLPSKISIVQCGEIKEKRIVKCLEKSSNIYYEVGVEKIKHYSMCIAQIDSMEFLINNENFFRNLVNNQVIIVGNKESLHEAKDKFSTLFLDEKTDEDRIVKTIFSYMEDNTHIYRNGFFDMITAYHVPDLKTNIAKIQLNEETVRRIEYIEYLPQNVTYITGEELLVIANENGTENLFENNHIINEELILKSEMKFDIRMRILINNKLYTCHDVTNSVEGLVLNYKPISYFSNSTRSNQFTSFNVSDILAQYYELVGSYNNLINSTFYRWYNKIWKILCKFKMEKAALKCLKLCKKIYGKLFIG</sequence>
<dbReference type="SUPFAM" id="SSF53448">
    <property type="entry name" value="Nucleotide-diphospho-sugar transferases"/>
    <property type="match status" value="1"/>
</dbReference>
<dbReference type="GO" id="GO:0016757">
    <property type="term" value="F:glycosyltransferase activity"/>
    <property type="evidence" value="ECO:0007669"/>
    <property type="project" value="UniProtKB-KW"/>
</dbReference>
<evidence type="ECO:0000313" key="3">
    <source>
        <dbReference type="Proteomes" id="UP001276854"/>
    </source>
</evidence>
<dbReference type="Pfam" id="PF00535">
    <property type="entry name" value="Glycos_transf_2"/>
    <property type="match status" value="1"/>
</dbReference>
<evidence type="ECO:0000259" key="1">
    <source>
        <dbReference type="Pfam" id="PF00535"/>
    </source>
</evidence>
<reference evidence="2 3" key="1">
    <citation type="submission" date="2023-10" db="EMBL/GenBank/DDBJ databases">
        <title>A novel Glycoside Hydrolase 43-Like Enzyme from Clostrdium boliviensis is an Endo-xylanase, and a Candidate for Xylooligosaccharides Production from Different Xylan Substrates.</title>
        <authorList>
            <person name="Alvarez M.T."/>
            <person name="Rocabado-Villegas L.R."/>
            <person name="Salas-Veizaga D.M."/>
            <person name="Linares-Pasten J.A."/>
            <person name="Gudmundsdottir E.E."/>
            <person name="Hreggvidsson G.O."/>
            <person name="Adlercreutz P."/>
            <person name="Nordberg Karlsson E."/>
        </authorList>
    </citation>
    <scope>NUCLEOTIDE SEQUENCE [LARGE SCALE GENOMIC DNA]</scope>
    <source>
        <strain evidence="2 3">E-1</strain>
    </source>
</reference>
<dbReference type="Proteomes" id="UP001276854">
    <property type="component" value="Unassembled WGS sequence"/>
</dbReference>
<dbReference type="EC" id="2.4.-.-" evidence="2"/>
<dbReference type="Gene3D" id="3.90.550.10">
    <property type="entry name" value="Spore Coat Polysaccharide Biosynthesis Protein SpsA, Chain A"/>
    <property type="match status" value="1"/>
</dbReference>
<dbReference type="PANTHER" id="PTHR22916">
    <property type="entry name" value="GLYCOSYLTRANSFERASE"/>
    <property type="match status" value="1"/>
</dbReference>
<dbReference type="PANTHER" id="PTHR22916:SF3">
    <property type="entry name" value="UDP-GLCNAC:BETAGAL BETA-1,3-N-ACETYLGLUCOSAMINYLTRANSFERASE-LIKE PROTEIN 1"/>
    <property type="match status" value="1"/>
</dbReference>
<dbReference type="InterPro" id="IPR029044">
    <property type="entry name" value="Nucleotide-diphossugar_trans"/>
</dbReference>
<dbReference type="RefSeq" id="WP_318065861.1">
    <property type="nucleotide sequence ID" value="NZ_JAWONS010000280.1"/>
</dbReference>
<dbReference type="InterPro" id="IPR001173">
    <property type="entry name" value="Glyco_trans_2-like"/>
</dbReference>